<dbReference type="CDD" id="cd03112">
    <property type="entry name" value="CobW-like"/>
    <property type="match status" value="1"/>
</dbReference>
<feature type="domain" description="CobW C-terminal" evidence="6">
    <location>
        <begin position="237"/>
        <end position="320"/>
    </location>
</feature>
<dbReference type="PANTHER" id="PTHR13748">
    <property type="entry name" value="COBW-RELATED"/>
    <property type="match status" value="1"/>
</dbReference>
<keyword evidence="1" id="KW-0547">Nucleotide-binding</keyword>
<dbReference type="SMART" id="SM00833">
    <property type="entry name" value="CobW_C"/>
    <property type="match status" value="1"/>
</dbReference>
<dbReference type="InterPro" id="IPR036627">
    <property type="entry name" value="CobW-likC_sf"/>
</dbReference>
<name>A0A4Q0VXY2_9BACI</name>
<comment type="catalytic activity">
    <reaction evidence="5">
        <text>GTP + H2O = GDP + phosphate + H(+)</text>
        <dbReference type="Rhea" id="RHEA:19669"/>
        <dbReference type="ChEBI" id="CHEBI:15377"/>
        <dbReference type="ChEBI" id="CHEBI:15378"/>
        <dbReference type="ChEBI" id="CHEBI:37565"/>
        <dbReference type="ChEBI" id="CHEBI:43474"/>
        <dbReference type="ChEBI" id="CHEBI:58189"/>
    </reaction>
    <physiologicalReaction direction="left-to-right" evidence="5">
        <dbReference type="Rhea" id="RHEA:19670"/>
    </physiologicalReaction>
</comment>
<sequence length="323" mass="36669">MSRVPVFILSGFLGSGKTTLLKRMLLASHKKGLKPAILMNELGSTDTDGQIISEGSNDILEKLLDGCICCSKKNEVVSCIENLLIQNPDVVFIELTGVANPEEVVDSITEPQLIDKLYVEKIITILDSENILEYNSILAADKVIVETNRRQIEVADMLVMNKIDLITSSKKEKIEKMIKKHNGSSPIYYTSYSDIDVDSLYVNLKPVKRKTMMIRIGKEKAVHHHHHHNQNSSFSRINTISIPIKQVTSTKVIEKFLKKWQPNLLRAKGYVPIKDQTLLMQSVIKRTTWEATNYEGDYYLVLIGINLDEANIKREWEQCLVVK</sequence>
<dbReference type="GO" id="GO:0005737">
    <property type="term" value="C:cytoplasm"/>
    <property type="evidence" value="ECO:0007669"/>
    <property type="project" value="TreeGrafter"/>
</dbReference>
<dbReference type="SUPFAM" id="SSF90002">
    <property type="entry name" value="Hypothetical protein YjiA, C-terminal domain"/>
    <property type="match status" value="1"/>
</dbReference>
<dbReference type="InterPro" id="IPR011629">
    <property type="entry name" value="CobW-like_C"/>
</dbReference>
<dbReference type="GO" id="GO:0000166">
    <property type="term" value="F:nucleotide binding"/>
    <property type="evidence" value="ECO:0007669"/>
    <property type="project" value="UniProtKB-KW"/>
</dbReference>
<evidence type="ECO:0000256" key="3">
    <source>
        <dbReference type="ARBA" id="ARBA00023186"/>
    </source>
</evidence>
<evidence type="ECO:0000256" key="1">
    <source>
        <dbReference type="ARBA" id="ARBA00022741"/>
    </source>
</evidence>
<dbReference type="EMBL" id="QOUX01000001">
    <property type="protein sequence ID" value="RXJ04623.1"/>
    <property type="molecule type" value="Genomic_DNA"/>
</dbReference>
<gene>
    <name evidence="7" type="ORF">DS745_01120</name>
</gene>
<dbReference type="SUPFAM" id="SSF52540">
    <property type="entry name" value="P-loop containing nucleoside triphosphate hydrolases"/>
    <property type="match status" value="1"/>
</dbReference>
<keyword evidence="8" id="KW-1185">Reference proteome</keyword>
<keyword evidence="3" id="KW-0143">Chaperone</keyword>
<dbReference type="Proteomes" id="UP000290649">
    <property type="component" value="Unassembled WGS sequence"/>
</dbReference>
<evidence type="ECO:0000256" key="5">
    <source>
        <dbReference type="ARBA" id="ARBA00049117"/>
    </source>
</evidence>
<dbReference type="InterPro" id="IPR003495">
    <property type="entry name" value="CobW/HypB/UreG_nucleotide-bd"/>
</dbReference>
<dbReference type="PANTHER" id="PTHR13748:SF62">
    <property type="entry name" value="COBW DOMAIN-CONTAINING PROTEIN"/>
    <property type="match status" value="1"/>
</dbReference>
<dbReference type="Gene3D" id="3.40.50.300">
    <property type="entry name" value="P-loop containing nucleotide triphosphate hydrolases"/>
    <property type="match status" value="1"/>
</dbReference>
<comment type="similarity">
    <text evidence="4">Belongs to the SIMIBI class G3E GTPase family. ZNG1 subfamily.</text>
</comment>
<dbReference type="InterPro" id="IPR051316">
    <property type="entry name" value="Zinc-reg_GTPase_activator"/>
</dbReference>
<protein>
    <submittedName>
        <fullName evidence="7">GTP-binding protein</fullName>
    </submittedName>
</protein>
<dbReference type="RefSeq" id="WP_129076367.1">
    <property type="nucleotide sequence ID" value="NZ_QOUX01000001.1"/>
</dbReference>
<keyword evidence="2" id="KW-0378">Hydrolase</keyword>
<evidence type="ECO:0000259" key="6">
    <source>
        <dbReference type="SMART" id="SM00833"/>
    </source>
</evidence>
<dbReference type="Pfam" id="PF07683">
    <property type="entry name" value="CobW_C"/>
    <property type="match status" value="1"/>
</dbReference>
<evidence type="ECO:0000256" key="2">
    <source>
        <dbReference type="ARBA" id="ARBA00022801"/>
    </source>
</evidence>
<evidence type="ECO:0000313" key="7">
    <source>
        <dbReference type="EMBL" id="RXJ04623.1"/>
    </source>
</evidence>
<proteinExistence type="inferred from homology"/>
<dbReference type="InterPro" id="IPR027417">
    <property type="entry name" value="P-loop_NTPase"/>
</dbReference>
<dbReference type="AlphaFoldDB" id="A0A4Q0VXY2"/>
<comment type="caution">
    <text evidence="7">The sequence shown here is derived from an EMBL/GenBank/DDBJ whole genome shotgun (WGS) entry which is preliminary data.</text>
</comment>
<dbReference type="Pfam" id="PF02492">
    <property type="entry name" value="cobW"/>
    <property type="match status" value="1"/>
</dbReference>
<evidence type="ECO:0000313" key="8">
    <source>
        <dbReference type="Proteomes" id="UP000290649"/>
    </source>
</evidence>
<reference evidence="7 8" key="1">
    <citation type="journal article" date="2019" name="Int. J. Syst. Evol. Microbiol.">
        <title>Anaerobacillus alkaliphilus sp. nov., a novel alkaliphilic and moderately halophilic bacterium.</title>
        <authorList>
            <person name="Borsodi A.K."/>
            <person name="Aszalos J.M."/>
            <person name="Bihari P."/>
            <person name="Nagy I."/>
            <person name="Schumann P."/>
            <person name="Sproer C."/>
            <person name="Kovacs A.L."/>
            <person name="Boka K."/>
            <person name="Dobosy P."/>
            <person name="Ovari M."/>
            <person name="Szili-Kovacs T."/>
            <person name="Toth E."/>
        </authorList>
    </citation>
    <scope>NUCLEOTIDE SEQUENCE [LARGE SCALE GENOMIC DNA]</scope>
    <source>
        <strain evidence="7 8">B16-10</strain>
    </source>
</reference>
<dbReference type="OrthoDB" id="9808822at2"/>
<dbReference type="Gene3D" id="3.30.1220.10">
    <property type="entry name" value="CobW-like, C-terminal domain"/>
    <property type="match status" value="1"/>
</dbReference>
<organism evidence="7 8">
    <name type="scientific">Anaerobacillus alkaliphilus</name>
    <dbReference type="NCBI Taxonomy" id="1548597"/>
    <lineage>
        <taxon>Bacteria</taxon>
        <taxon>Bacillati</taxon>
        <taxon>Bacillota</taxon>
        <taxon>Bacilli</taxon>
        <taxon>Bacillales</taxon>
        <taxon>Bacillaceae</taxon>
        <taxon>Anaerobacillus</taxon>
    </lineage>
</organism>
<dbReference type="GO" id="GO:0016787">
    <property type="term" value="F:hydrolase activity"/>
    <property type="evidence" value="ECO:0007669"/>
    <property type="project" value="UniProtKB-KW"/>
</dbReference>
<accession>A0A4Q0VXY2</accession>
<evidence type="ECO:0000256" key="4">
    <source>
        <dbReference type="ARBA" id="ARBA00034320"/>
    </source>
</evidence>